<evidence type="ECO:0000256" key="4">
    <source>
        <dbReference type="ARBA" id="ARBA00022982"/>
    </source>
</evidence>
<evidence type="ECO:0000256" key="1">
    <source>
        <dbReference type="ARBA" id="ARBA00022448"/>
    </source>
</evidence>
<keyword evidence="3 7" id="KW-0677">Repeat</keyword>
<dbReference type="Pfam" id="PF01512">
    <property type="entry name" value="Complex1_51K"/>
    <property type="match status" value="1"/>
</dbReference>
<feature type="binding site" evidence="7">
    <location>
        <position position="372"/>
    </location>
    <ligand>
        <name>[4Fe-4S] cluster</name>
        <dbReference type="ChEBI" id="CHEBI:49883"/>
        <label>1</label>
    </ligand>
</feature>
<dbReference type="NCBIfam" id="TIGR01945">
    <property type="entry name" value="rnfC"/>
    <property type="match status" value="1"/>
</dbReference>
<keyword evidence="5 7" id="KW-0408">Iron</keyword>
<feature type="binding site" evidence="7">
    <location>
        <position position="382"/>
    </location>
    <ligand>
        <name>[4Fe-4S] cluster</name>
        <dbReference type="ChEBI" id="CHEBI:49883"/>
        <label>2</label>
    </ligand>
</feature>
<keyword evidence="6 7" id="KW-0411">Iron-sulfur</keyword>
<feature type="compositionally biased region" description="Basic and acidic residues" evidence="8">
    <location>
        <begin position="450"/>
        <end position="474"/>
    </location>
</feature>
<dbReference type="PROSITE" id="PS00198">
    <property type="entry name" value="4FE4S_FER_1"/>
    <property type="match status" value="2"/>
</dbReference>
<gene>
    <name evidence="7" type="primary">rnfC</name>
    <name evidence="10" type="ORF">MoryE10_32060</name>
</gene>
<dbReference type="GO" id="GO:0022900">
    <property type="term" value="P:electron transport chain"/>
    <property type="evidence" value="ECO:0007669"/>
    <property type="project" value="UniProtKB-UniRule"/>
</dbReference>
<dbReference type="PANTHER" id="PTHR43034:SF2">
    <property type="entry name" value="ION-TRANSLOCATING OXIDOREDUCTASE COMPLEX SUBUNIT C"/>
    <property type="match status" value="1"/>
</dbReference>
<feature type="binding site" evidence="7">
    <location>
        <position position="417"/>
    </location>
    <ligand>
        <name>[4Fe-4S] cluster</name>
        <dbReference type="ChEBI" id="CHEBI:49883"/>
        <label>2</label>
    </ligand>
</feature>
<keyword evidence="7" id="KW-1003">Cell membrane</keyword>
<dbReference type="AlphaFoldDB" id="A0A8D5AP01"/>
<dbReference type="InterPro" id="IPR017896">
    <property type="entry name" value="4Fe4S_Fe-S-bd"/>
</dbReference>
<keyword evidence="1 7" id="KW-0813">Transport</keyword>
<dbReference type="KEGG" id="moz:MoryE10_32060"/>
<evidence type="ECO:0000256" key="2">
    <source>
        <dbReference type="ARBA" id="ARBA00022723"/>
    </source>
</evidence>
<evidence type="ECO:0000259" key="9">
    <source>
        <dbReference type="PROSITE" id="PS51379"/>
    </source>
</evidence>
<evidence type="ECO:0000256" key="6">
    <source>
        <dbReference type="ARBA" id="ARBA00023014"/>
    </source>
</evidence>
<keyword evidence="7" id="KW-0997">Cell inner membrane</keyword>
<name>A0A8D5AP01_9GAMM</name>
<evidence type="ECO:0000313" key="11">
    <source>
        <dbReference type="Proteomes" id="UP000824988"/>
    </source>
</evidence>
<keyword evidence="7" id="KW-0472">Membrane</keyword>
<dbReference type="Proteomes" id="UP000824988">
    <property type="component" value="Chromosome"/>
</dbReference>
<dbReference type="HAMAP" id="MF_00461">
    <property type="entry name" value="RsxC_RnfC"/>
    <property type="match status" value="1"/>
</dbReference>
<dbReference type="NCBIfam" id="NF003454">
    <property type="entry name" value="PRK05035.1"/>
    <property type="match status" value="1"/>
</dbReference>
<evidence type="ECO:0000256" key="5">
    <source>
        <dbReference type="ARBA" id="ARBA00023004"/>
    </source>
</evidence>
<feature type="binding site" evidence="7">
    <location>
        <position position="411"/>
    </location>
    <ligand>
        <name>[4Fe-4S] cluster</name>
        <dbReference type="ChEBI" id="CHEBI:49883"/>
        <label>2</label>
    </ligand>
</feature>
<feature type="binding site" evidence="7">
    <location>
        <position position="421"/>
    </location>
    <ligand>
        <name>[4Fe-4S] cluster</name>
        <dbReference type="ChEBI" id="CHEBI:49883"/>
        <label>1</label>
    </ligand>
</feature>
<comment type="cofactor">
    <cofactor evidence="7">
        <name>[4Fe-4S] cluster</name>
        <dbReference type="ChEBI" id="CHEBI:49883"/>
    </cofactor>
    <text evidence="7">Binds 2 [4Fe-4S] clusters per subunit.</text>
</comment>
<dbReference type="GO" id="GO:0051539">
    <property type="term" value="F:4 iron, 4 sulfur cluster binding"/>
    <property type="evidence" value="ECO:0007669"/>
    <property type="project" value="UniProtKB-KW"/>
</dbReference>
<comment type="function">
    <text evidence="7">Part of a membrane-bound complex that couples electron transfer with translocation of ions across the membrane.</text>
</comment>
<evidence type="ECO:0000256" key="8">
    <source>
        <dbReference type="SAM" id="MobiDB-lite"/>
    </source>
</evidence>
<dbReference type="RefSeq" id="WP_221047647.1">
    <property type="nucleotide sequence ID" value="NZ_AP019782.1"/>
</dbReference>
<protein>
    <recommendedName>
        <fullName evidence="7">Ion-translocating oxidoreductase complex subunit C</fullName>
        <ecNumber evidence="7">7.-.-.-</ecNumber>
    </recommendedName>
    <alternativeName>
        <fullName evidence="7">Rnf electron transport complex subunit C</fullName>
    </alternativeName>
</protein>
<comment type="subcellular location">
    <subcellularLocation>
        <location evidence="7">Cell inner membrane</location>
        <topology evidence="7">Peripheral membrane protein</topology>
    </subcellularLocation>
</comment>
<dbReference type="InterPro" id="IPR010208">
    <property type="entry name" value="Ion_transpt_RnfC/RsxC"/>
</dbReference>
<evidence type="ECO:0000313" key="10">
    <source>
        <dbReference type="EMBL" id="BBL72600.1"/>
    </source>
</evidence>
<comment type="subunit">
    <text evidence="7">The complex is composed of six subunits: RnfA, RnfB, RnfC, RnfD, RnfE and RnfG.</text>
</comment>
<comment type="similarity">
    <text evidence="7">Belongs to the 4Fe4S bacterial-type ferredoxin family. RnfC subfamily.</text>
</comment>
<dbReference type="GO" id="GO:0046872">
    <property type="term" value="F:metal ion binding"/>
    <property type="evidence" value="ECO:0007669"/>
    <property type="project" value="UniProtKB-KW"/>
</dbReference>
<organism evidence="10 11">
    <name type="scientific">Methylogaea oryzae</name>
    <dbReference type="NCBI Taxonomy" id="1295382"/>
    <lineage>
        <taxon>Bacteria</taxon>
        <taxon>Pseudomonadati</taxon>
        <taxon>Pseudomonadota</taxon>
        <taxon>Gammaproteobacteria</taxon>
        <taxon>Methylococcales</taxon>
        <taxon>Methylococcaceae</taxon>
        <taxon>Methylogaea</taxon>
    </lineage>
</organism>
<dbReference type="PANTHER" id="PTHR43034">
    <property type="entry name" value="ION-TRANSLOCATING OXIDOREDUCTASE COMPLEX SUBUNIT C"/>
    <property type="match status" value="1"/>
</dbReference>
<keyword evidence="7" id="KW-1278">Translocase</keyword>
<feature type="binding site" evidence="7">
    <location>
        <position position="414"/>
    </location>
    <ligand>
        <name>[4Fe-4S] cluster</name>
        <dbReference type="ChEBI" id="CHEBI:49883"/>
        <label>2</label>
    </ligand>
</feature>
<dbReference type="InterPro" id="IPR026902">
    <property type="entry name" value="RnfC_N"/>
</dbReference>
<keyword evidence="2 7" id="KW-0479">Metal-binding</keyword>
<dbReference type="EC" id="7.-.-.-" evidence="7"/>
<feature type="binding site" evidence="7">
    <location>
        <position position="375"/>
    </location>
    <ligand>
        <name>[4Fe-4S] cluster</name>
        <dbReference type="ChEBI" id="CHEBI:49883"/>
        <label>1</label>
    </ligand>
</feature>
<evidence type="ECO:0000256" key="3">
    <source>
        <dbReference type="ARBA" id="ARBA00022737"/>
    </source>
</evidence>
<sequence length="500" mass="53840">MLGLFWEFHGGVRLNRHKELSSEQPLAVAPIPKQLIYPLQQRGGRNAEPLVAVGDTVLKGQVIAQDSHPLSAPIHAASSGVVTAIESRAIPHPSGLDDVCIVIDTDGEDRAVRFRSLKDFRRSKVPTLRQRIQDAGIVGMGGAAFPTSAKLNTGGRAIDLLVLNGAECEPYITCDDCLLRSWPERVLGGAAILMRVIGVERCIVAVEADMPEAAKALEAVRIRDGYEHVEIVKVPSKYPTGGEKQLIQVLTGREVPVRGIPADVGVVCQNVGTAAAVYAAVTEGKPLIERIVTVTGPGIAQPQNVLARIGTPIAELTAFCGGYTPQAQRLVMGGPMMGLALPSDELPVIKSTNCILVADLAAMGGEKQPMPCIRCGACAEACPVNLVPQQLYWHSRTDQLKKAQNYNLFDCIECGCCDYVCPSQIPLVQYFRAAKGRILAKQGEQRKAEHARLRFEARQNRKEQEKREKAEAMARKKAALEQAQAAAAATASAPTDKEQS</sequence>
<reference evidence="10" key="1">
    <citation type="submission" date="2019-06" db="EMBL/GenBank/DDBJ databases">
        <title>Complete genome sequence of Methylogaea oryzae strain JCM16910.</title>
        <authorList>
            <person name="Asakawa S."/>
        </authorList>
    </citation>
    <scope>NUCLEOTIDE SEQUENCE</scope>
    <source>
        <strain evidence="10">E10</strain>
    </source>
</reference>
<evidence type="ECO:0000256" key="7">
    <source>
        <dbReference type="HAMAP-Rule" id="MF_00461"/>
    </source>
</evidence>
<dbReference type="InterPro" id="IPR019554">
    <property type="entry name" value="Soluble_ligand-bd"/>
</dbReference>
<dbReference type="Pfam" id="PF12838">
    <property type="entry name" value="Fer4_7"/>
    <property type="match status" value="1"/>
</dbReference>
<keyword evidence="11" id="KW-1185">Reference proteome</keyword>
<dbReference type="EMBL" id="AP019782">
    <property type="protein sequence ID" value="BBL72600.1"/>
    <property type="molecule type" value="Genomic_DNA"/>
</dbReference>
<feature type="domain" description="4Fe-4S ferredoxin-type" evidence="9">
    <location>
        <begin position="363"/>
        <end position="392"/>
    </location>
</feature>
<dbReference type="Pfam" id="PF13375">
    <property type="entry name" value="RnfC_N"/>
    <property type="match status" value="1"/>
</dbReference>
<proteinExistence type="inferred from homology"/>
<feature type="region of interest" description="Disordered" evidence="8">
    <location>
        <begin position="450"/>
        <end position="500"/>
    </location>
</feature>
<feature type="compositionally biased region" description="Low complexity" evidence="8">
    <location>
        <begin position="480"/>
        <end position="493"/>
    </location>
</feature>
<dbReference type="PROSITE" id="PS51379">
    <property type="entry name" value="4FE4S_FER_2"/>
    <property type="match status" value="2"/>
</dbReference>
<dbReference type="InterPro" id="IPR011538">
    <property type="entry name" value="Nuo51_FMN-bd"/>
</dbReference>
<dbReference type="InterPro" id="IPR017900">
    <property type="entry name" value="4Fe4S_Fe_S_CS"/>
</dbReference>
<feature type="domain" description="4Fe-4S ferredoxin-type" evidence="9">
    <location>
        <begin position="402"/>
        <end position="431"/>
    </location>
</feature>
<accession>A0A8D5AP01</accession>
<keyword evidence="4 7" id="KW-0249">Electron transport</keyword>
<dbReference type="Pfam" id="PF10531">
    <property type="entry name" value="SLBB"/>
    <property type="match status" value="1"/>
</dbReference>
<dbReference type="GO" id="GO:0005886">
    <property type="term" value="C:plasma membrane"/>
    <property type="evidence" value="ECO:0007669"/>
    <property type="project" value="UniProtKB-SubCell"/>
</dbReference>
<keyword evidence="7" id="KW-0004">4Fe-4S</keyword>
<dbReference type="GO" id="GO:0009055">
    <property type="term" value="F:electron transfer activity"/>
    <property type="evidence" value="ECO:0007669"/>
    <property type="project" value="InterPro"/>
</dbReference>
<feature type="binding site" evidence="7">
    <location>
        <position position="378"/>
    </location>
    <ligand>
        <name>[4Fe-4S] cluster</name>
        <dbReference type="ChEBI" id="CHEBI:49883"/>
        <label>1</label>
    </ligand>
</feature>